<evidence type="ECO:0000313" key="1">
    <source>
        <dbReference type="EMBL" id="MBI2465895.1"/>
    </source>
</evidence>
<accession>A0A931YDI3</accession>
<evidence type="ECO:0000313" key="2">
    <source>
        <dbReference type="Proteomes" id="UP000709672"/>
    </source>
</evidence>
<reference evidence="1" key="1">
    <citation type="submission" date="2020-07" db="EMBL/GenBank/DDBJ databases">
        <title>Huge and variable diversity of episymbiotic CPR bacteria and DPANN archaea in groundwater ecosystems.</title>
        <authorList>
            <person name="He C.Y."/>
            <person name="Keren R."/>
            <person name="Whittaker M."/>
            <person name="Farag I.F."/>
            <person name="Doudna J."/>
            <person name="Cate J.H.D."/>
            <person name="Banfield J.F."/>
        </authorList>
    </citation>
    <scope>NUCLEOTIDE SEQUENCE</scope>
    <source>
        <strain evidence="1">NC_groundwater_418_Ag_B-0.1um_45_10</strain>
    </source>
</reference>
<protein>
    <submittedName>
        <fullName evidence="1">Uncharacterized protein</fullName>
    </submittedName>
</protein>
<dbReference type="Proteomes" id="UP000709672">
    <property type="component" value="Unassembled WGS sequence"/>
</dbReference>
<dbReference type="AlphaFoldDB" id="A0A931YDI3"/>
<name>A0A931YDI3_9BACT</name>
<organism evidence="1 2">
    <name type="scientific">Candidatus Sungiibacteriota bacterium</name>
    <dbReference type="NCBI Taxonomy" id="2750080"/>
    <lineage>
        <taxon>Bacteria</taxon>
        <taxon>Candidatus Sungiibacteriota</taxon>
    </lineage>
</organism>
<proteinExistence type="predicted"/>
<dbReference type="EMBL" id="JACPHQ010000017">
    <property type="protein sequence ID" value="MBI2465895.1"/>
    <property type="molecule type" value="Genomic_DNA"/>
</dbReference>
<gene>
    <name evidence="1" type="ORF">HYV66_01530</name>
</gene>
<comment type="caution">
    <text evidence="1">The sequence shown here is derived from an EMBL/GenBank/DDBJ whole genome shotgun (WGS) entry which is preliminary data.</text>
</comment>
<sequence>MSRMYQTNMPYNKEKWFQFSVMEQMGNIGSDVGRAILWKNKRNLEYSRMAFESAEELFDLILSDPRWLEMKGRLKEIRMAKNVVYDFLFGENQYNETGEKLMKYFDEFTLAARKDK</sequence>